<gene>
    <name evidence="1" type="ORF">CDV36_010019</name>
</gene>
<evidence type="ECO:0000313" key="1">
    <source>
        <dbReference type="EMBL" id="RMJ10346.1"/>
    </source>
</evidence>
<proteinExistence type="predicted"/>
<dbReference type="EMBL" id="NKUJ01000206">
    <property type="protein sequence ID" value="RMJ10346.1"/>
    <property type="molecule type" value="Genomic_DNA"/>
</dbReference>
<keyword evidence="2" id="KW-1185">Reference proteome</keyword>
<dbReference type="AlphaFoldDB" id="A0A3M2RYH6"/>
<protein>
    <submittedName>
        <fullName evidence="1">Uncharacterized protein</fullName>
    </submittedName>
</protein>
<name>A0A3M2RYH6_9HYPO</name>
<accession>A0A3M2RYH6</accession>
<reference evidence="1 2" key="1">
    <citation type="submission" date="2017-06" db="EMBL/GenBank/DDBJ databases">
        <title>Comparative genomic analysis of Ambrosia Fusariam Clade fungi.</title>
        <authorList>
            <person name="Stajich J.E."/>
            <person name="Carrillo J."/>
            <person name="Kijimoto T."/>
            <person name="Eskalen A."/>
            <person name="O'Donnell K."/>
            <person name="Kasson M."/>
        </authorList>
    </citation>
    <scope>NUCLEOTIDE SEQUENCE [LARGE SCALE GENOMIC DNA]</scope>
    <source>
        <strain evidence="1">UCR3666</strain>
    </source>
</reference>
<evidence type="ECO:0000313" key="2">
    <source>
        <dbReference type="Proteomes" id="UP000277212"/>
    </source>
</evidence>
<dbReference type="OrthoDB" id="5091743at2759"/>
<dbReference type="Proteomes" id="UP000277212">
    <property type="component" value="Unassembled WGS sequence"/>
</dbReference>
<sequence>MFRPVVLEAPEIKPVQYSELYGGFKDLDGANKALKDRYEYGFGQQFNQAEDIAAKNRLKLNHRDALDLFVRDRGLSTSQKVWGGMDIKPQPGVVVEQGTLSKLALAGQNLLSDQTRVINRCIEKPGDRYLDQKIGEFEKKGVADQEAKRKDILGKDRGRLYEMALKGESPDDALIQRLLLNGFKYWDSAAISKSVRRRFYEMARERQAEGLKYAMEKATPRARKQFQRMLNDLKTSKSGKSKDDGSMGKFLGAVGEAIVDIGLEMLQDAASSNFFVLPIIGPAPTPNSSLPETDIFEWLINGYEKRGLTPPAYDALKAGEAQFRDILKTTKGWLEADGKTFWKEFQPQITDSQDVADANDGKLGAWAVDMAEQIQMLQVYTLWSERVDPGNHPWLWEVESDKTELVTELSNKYLNEGPEAMYSFVGSYSYRGKRPLSRLVACSVVSEALENILTSVTGVDAGGVHDSDEKE</sequence>
<organism evidence="1 2">
    <name type="scientific">Fusarium kuroshium</name>
    <dbReference type="NCBI Taxonomy" id="2010991"/>
    <lineage>
        <taxon>Eukaryota</taxon>
        <taxon>Fungi</taxon>
        <taxon>Dikarya</taxon>
        <taxon>Ascomycota</taxon>
        <taxon>Pezizomycotina</taxon>
        <taxon>Sordariomycetes</taxon>
        <taxon>Hypocreomycetidae</taxon>
        <taxon>Hypocreales</taxon>
        <taxon>Nectriaceae</taxon>
        <taxon>Fusarium</taxon>
        <taxon>Fusarium solani species complex</taxon>
    </lineage>
</organism>
<comment type="caution">
    <text evidence="1">The sequence shown here is derived from an EMBL/GenBank/DDBJ whole genome shotgun (WGS) entry which is preliminary data.</text>
</comment>